<feature type="domain" description="Glycosyl transferase family 1" evidence="1">
    <location>
        <begin position="196"/>
        <end position="353"/>
    </location>
</feature>
<gene>
    <name evidence="2" type="ORF">FRY74_12650</name>
</gene>
<dbReference type="EMBL" id="VOOS01000007">
    <property type="protein sequence ID" value="TXB63714.1"/>
    <property type="molecule type" value="Genomic_DNA"/>
</dbReference>
<dbReference type="AlphaFoldDB" id="A0A5C6RP04"/>
<dbReference type="RefSeq" id="WP_147102186.1">
    <property type="nucleotide sequence ID" value="NZ_VOOS01000007.1"/>
</dbReference>
<protein>
    <submittedName>
        <fullName evidence="2">Glycosyltransferase</fullName>
    </submittedName>
</protein>
<keyword evidence="3" id="KW-1185">Reference proteome</keyword>
<proteinExistence type="predicted"/>
<dbReference type="Gene3D" id="3.40.50.2000">
    <property type="entry name" value="Glycogen Phosphorylase B"/>
    <property type="match status" value="2"/>
</dbReference>
<comment type="caution">
    <text evidence="2">The sequence shown here is derived from an EMBL/GenBank/DDBJ whole genome shotgun (WGS) entry which is preliminary data.</text>
</comment>
<dbReference type="InterPro" id="IPR001296">
    <property type="entry name" value="Glyco_trans_1"/>
</dbReference>
<dbReference type="PANTHER" id="PTHR45947:SF3">
    <property type="entry name" value="SULFOQUINOVOSYL TRANSFERASE SQD2"/>
    <property type="match status" value="1"/>
</dbReference>
<dbReference type="Pfam" id="PF00534">
    <property type="entry name" value="Glycos_transf_1"/>
    <property type="match status" value="1"/>
</dbReference>
<dbReference type="GO" id="GO:0016757">
    <property type="term" value="F:glycosyltransferase activity"/>
    <property type="evidence" value="ECO:0007669"/>
    <property type="project" value="InterPro"/>
</dbReference>
<evidence type="ECO:0000313" key="2">
    <source>
        <dbReference type="EMBL" id="TXB63714.1"/>
    </source>
</evidence>
<sequence length="378" mass="43260">MKPKILIFIDWFKPGFKAGGPIRSISNLVSQLNTECDFHIVTRDTDYLETTPYANIKSNEWNSVDDAQVFYLSKENQNKKNILKLIQEINPNIIYCNSLYSPKFTLIPIIIAKKLNIKTILAIRGMLSSGSLAVKSKKKKVFIRLVKLTGLFNKTLFHATTIDEKKDILNTFGDRTKIKIAENLSENKEIKFLYKTKKENELNIVFIGRIAPEKNTLYAIQVLSNCTQKIKLDIFGPIYNEAYFKQCKNAINQLPSNIVIDYKGVLNHDMLDETLINYHVIYLPSTGENFGHSIIEGMTNSCIPVISNKTPWQNLEEQNIGFDIDLACVNKFSEAIDSLAKMNEIELNKMRKNSFCFASNVINNKETLKKYLSLFDLN</sequence>
<organism evidence="2 3">
    <name type="scientific">Vicingus serpentipes</name>
    <dbReference type="NCBI Taxonomy" id="1926625"/>
    <lineage>
        <taxon>Bacteria</taxon>
        <taxon>Pseudomonadati</taxon>
        <taxon>Bacteroidota</taxon>
        <taxon>Flavobacteriia</taxon>
        <taxon>Flavobacteriales</taxon>
        <taxon>Vicingaceae</taxon>
        <taxon>Vicingus</taxon>
    </lineage>
</organism>
<name>A0A5C6RP04_9FLAO</name>
<dbReference type="PANTHER" id="PTHR45947">
    <property type="entry name" value="SULFOQUINOVOSYL TRANSFERASE SQD2"/>
    <property type="match status" value="1"/>
</dbReference>
<reference evidence="2 3" key="1">
    <citation type="submission" date="2019-08" db="EMBL/GenBank/DDBJ databases">
        <title>Genome of Vicingus serpentipes NCIMB 15042.</title>
        <authorList>
            <person name="Bowman J.P."/>
        </authorList>
    </citation>
    <scope>NUCLEOTIDE SEQUENCE [LARGE SCALE GENOMIC DNA]</scope>
    <source>
        <strain evidence="2 3">NCIMB 15042</strain>
    </source>
</reference>
<evidence type="ECO:0000313" key="3">
    <source>
        <dbReference type="Proteomes" id="UP000321721"/>
    </source>
</evidence>
<accession>A0A5C6RP04</accession>
<dbReference type="InterPro" id="IPR050194">
    <property type="entry name" value="Glycosyltransferase_grp1"/>
</dbReference>
<dbReference type="SUPFAM" id="SSF53756">
    <property type="entry name" value="UDP-Glycosyltransferase/glycogen phosphorylase"/>
    <property type="match status" value="1"/>
</dbReference>
<dbReference type="OrthoDB" id="9790710at2"/>
<dbReference type="Proteomes" id="UP000321721">
    <property type="component" value="Unassembled WGS sequence"/>
</dbReference>
<evidence type="ECO:0000259" key="1">
    <source>
        <dbReference type="Pfam" id="PF00534"/>
    </source>
</evidence>
<keyword evidence="2" id="KW-0808">Transferase</keyword>